<accession>A0A8H3EYS3</accession>
<organism evidence="2 3">
    <name type="scientific">Imshaugia aleurites</name>
    <dbReference type="NCBI Taxonomy" id="172621"/>
    <lineage>
        <taxon>Eukaryota</taxon>
        <taxon>Fungi</taxon>
        <taxon>Dikarya</taxon>
        <taxon>Ascomycota</taxon>
        <taxon>Pezizomycotina</taxon>
        <taxon>Lecanoromycetes</taxon>
        <taxon>OSLEUM clade</taxon>
        <taxon>Lecanoromycetidae</taxon>
        <taxon>Lecanorales</taxon>
        <taxon>Lecanorineae</taxon>
        <taxon>Parmeliaceae</taxon>
        <taxon>Imshaugia</taxon>
    </lineage>
</organism>
<feature type="region of interest" description="Disordered" evidence="1">
    <location>
        <begin position="1"/>
        <end position="25"/>
    </location>
</feature>
<dbReference type="EMBL" id="CAJPDT010000014">
    <property type="protein sequence ID" value="CAF9914974.1"/>
    <property type="molecule type" value="Genomic_DNA"/>
</dbReference>
<sequence>MASNRTPRRWTPEDHETLEKRDEYLDKEPERQVALKAQNKKLDAQLYAAVKQLKIDIEWIVDECAIDLKEATLSHIALLRTKITRTTEKYSKLQDINKQILRFKLPGTEEEPEMTPRACRKKVGHEGIDIAATSAV</sequence>
<evidence type="ECO:0000313" key="2">
    <source>
        <dbReference type="EMBL" id="CAF9914974.1"/>
    </source>
</evidence>
<protein>
    <submittedName>
        <fullName evidence="2">Uncharacterized protein</fullName>
    </submittedName>
</protein>
<keyword evidence="3" id="KW-1185">Reference proteome</keyword>
<comment type="caution">
    <text evidence="2">The sequence shown here is derived from an EMBL/GenBank/DDBJ whole genome shotgun (WGS) entry which is preliminary data.</text>
</comment>
<evidence type="ECO:0000313" key="3">
    <source>
        <dbReference type="Proteomes" id="UP000664534"/>
    </source>
</evidence>
<evidence type="ECO:0000256" key="1">
    <source>
        <dbReference type="SAM" id="MobiDB-lite"/>
    </source>
</evidence>
<gene>
    <name evidence="2" type="ORF">IMSHALPRED_002296</name>
</gene>
<reference evidence="2" key="1">
    <citation type="submission" date="2021-03" db="EMBL/GenBank/DDBJ databases">
        <authorList>
            <person name="Tagirdzhanova G."/>
        </authorList>
    </citation>
    <scope>NUCLEOTIDE SEQUENCE</scope>
</reference>
<dbReference type="AlphaFoldDB" id="A0A8H3EYS3"/>
<proteinExistence type="predicted"/>
<name>A0A8H3EYS3_9LECA</name>
<dbReference type="Proteomes" id="UP000664534">
    <property type="component" value="Unassembled WGS sequence"/>
</dbReference>
<feature type="compositionally biased region" description="Basic and acidic residues" evidence="1">
    <location>
        <begin position="10"/>
        <end position="25"/>
    </location>
</feature>